<dbReference type="GO" id="GO:0032993">
    <property type="term" value="C:protein-DNA complex"/>
    <property type="evidence" value="ECO:0007669"/>
    <property type="project" value="TreeGrafter"/>
</dbReference>
<dbReference type="InterPro" id="IPR036390">
    <property type="entry name" value="WH_DNA-bd_sf"/>
</dbReference>
<dbReference type="EMBL" id="CP060286">
    <property type="protein sequence ID" value="QNK41097.1"/>
    <property type="molecule type" value="Genomic_DNA"/>
</dbReference>
<dbReference type="Pfam" id="PF00126">
    <property type="entry name" value="HTH_1"/>
    <property type="match status" value="1"/>
</dbReference>
<evidence type="ECO:0000313" key="9">
    <source>
        <dbReference type="Proteomes" id="UP000515909"/>
    </source>
</evidence>
<dbReference type="FunFam" id="1.10.10.10:FF:000001">
    <property type="entry name" value="LysR family transcriptional regulator"/>
    <property type="match status" value="1"/>
</dbReference>
<dbReference type="Gene3D" id="1.10.10.10">
    <property type="entry name" value="Winged helix-like DNA-binding domain superfamily/Winged helix DNA-binding domain"/>
    <property type="match status" value="1"/>
</dbReference>
<dbReference type="PROSITE" id="PS50931">
    <property type="entry name" value="HTH_LYSR"/>
    <property type="match status" value="1"/>
</dbReference>
<sequence>MTLKQLNYIIEVVARGSINEAANSLFISQPSLSKSIRDLETEFGIEIFNRSAKGISLTAEGSEFLCYARQVIEQTELLEQRYKNLKPSRQMCSISTQHYAFAVDAFVNLIQRSDSGEYEFTLRETRTHEILSDVRDLRSEIGILYLSPFNRKVLERFFQENHLLFHPLFQAGPHIFISKENPLAGRKEVFPSDLGEFPYLSFEQGEYNSFYFAEELQSITYHRKRIHVSDRATLFNLLIGLNGYTISSGVLSTALNGTNIVSVPLRIDDSMLIGWIENQKVKLSGQAKKYIAQLKLVIRQYGFDIVENYKQI</sequence>
<evidence type="ECO:0000256" key="3">
    <source>
        <dbReference type="ARBA" id="ARBA00023125"/>
    </source>
</evidence>
<dbReference type="Proteomes" id="UP000515909">
    <property type="component" value="Chromosome"/>
</dbReference>
<evidence type="ECO:0000256" key="1">
    <source>
        <dbReference type="ARBA" id="ARBA00009437"/>
    </source>
</evidence>
<evidence type="ECO:0000256" key="4">
    <source>
        <dbReference type="ARBA" id="ARBA00023163"/>
    </source>
</evidence>
<keyword evidence="3" id="KW-0238">DNA-binding</keyword>
<evidence type="ECO:0000313" key="8">
    <source>
        <dbReference type="Proteomes" id="UP000469440"/>
    </source>
</evidence>
<organism evidence="6 8">
    <name type="scientific">Caproicibacter fermentans</name>
    <dbReference type="NCBI Taxonomy" id="2576756"/>
    <lineage>
        <taxon>Bacteria</taxon>
        <taxon>Bacillati</taxon>
        <taxon>Bacillota</taxon>
        <taxon>Clostridia</taxon>
        <taxon>Eubacteriales</taxon>
        <taxon>Acutalibacteraceae</taxon>
        <taxon>Caproicibacter</taxon>
    </lineage>
</organism>
<protein>
    <submittedName>
        <fullName evidence="6">Bacterial regulatory helix-turn-helix protein, lysR family</fullName>
    </submittedName>
    <submittedName>
        <fullName evidence="7">LysR family transcriptional regulator</fullName>
    </submittedName>
</protein>
<accession>A0A6N8I1M0</accession>
<accession>A0A7G8TBV6</accession>
<dbReference type="OrthoDB" id="9803714at2"/>
<dbReference type="Gene3D" id="3.40.190.10">
    <property type="entry name" value="Periplasmic binding protein-like II"/>
    <property type="match status" value="2"/>
</dbReference>
<dbReference type="Pfam" id="PF03466">
    <property type="entry name" value="LysR_substrate"/>
    <property type="match status" value="1"/>
</dbReference>
<evidence type="ECO:0000313" key="6">
    <source>
        <dbReference type="EMBL" id="MVB11859.1"/>
    </source>
</evidence>
<dbReference type="AlphaFoldDB" id="A0A6N8I1M0"/>
<keyword evidence="4" id="KW-0804">Transcription</keyword>
<dbReference type="GO" id="GO:0003677">
    <property type="term" value="F:DNA binding"/>
    <property type="evidence" value="ECO:0007669"/>
    <property type="project" value="UniProtKB-KW"/>
</dbReference>
<dbReference type="PANTHER" id="PTHR30346">
    <property type="entry name" value="TRANSCRIPTIONAL DUAL REGULATOR HCAR-RELATED"/>
    <property type="match status" value="1"/>
</dbReference>
<reference evidence="6 8" key="1">
    <citation type="submission" date="2019-09" db="EMBL/GenBank/DDBJ databases">
        <title>Genome sequence of Clostridium sp. EA1.</title>
        <authorList>
            <person name="Poehlein A."/>
            <person name="Bengelsdorf F.R."/>
            <person name="Daniel R."/>
        </authorList>
    </citation>
    <scope>NUCLEOTIDE SEQUENCE [LARGE SCALE GENOMIC DNA]</scope>
    <source>
        <strain evidence="6 8">EA1</strain>
    </source>
</reference>
<dbReference type="PRINTS" id="PR00039">
    <property type="entry name" value="HTHLYSR"/>
</dbReference>
<dbReference type="SUPFAM" id="SSF46785">
    <property type="entry name" value="Winged helix' DNA-binding domain"/>
    <property type="match status" value="1"/>
</dbReference>
<dbReference type="InterPro" id="IPR000847">
    <property type="entry name" value="LysR_HTH_N"/>
</dbReference>
<dbReference type="PANTHER" id="PTHR30346:SF0">
    <property type="entry name" value="HCA OPERON TRANSCRIPTIONAL ACTIVATOR HCAR"/>
    <property type="match status" value="1"/>
</dbReference>
<dbReference type="InterPro" id="IPR005119">
    <property type="entry name" value="LysR_subst-bd"/>
</dbReference>
<keyword evidence="2" id="KW-0805">Transcription regulation</keyword>
<comment type="similarity">
    <text evidence="1">Belongs to the LysR transcriptional regulatory family.</text>
</comment>
<dbReference type="SUPFAM" id="SSF53850">
    <property type="entry name" value="Periplasmic binding protein-like II"/>
    <property type="match status" value="1"/>
</dbReference>
<dbReference type="EMBL" id="VWXL01000077">
    <property type="protein sequence ID" value="MVB11859.1"/>
    <property type="molecule type" value="Genomic_DNA"/>
</dbReference>
<evidence type="ECO:0000259" key="5">
    <source>
        <dbReference type="PROSITE" id="PS50931"/>
    </source>
</evidence>
<proteinExistence type="inferred from homology"/>
<keyword evidence="8" id="KW-1185">Reference proteome</keyword>
<dbReference type="Proteomes" id="UP000469440">
    <property type="component" value="Unassembled WGS sequence"/>
</dbReference>
<dbReference type="KEGG" id="cfem:HCR03_01940"/>
<evidence type="ECO:0000256" key="2">
    <source>
        <dbReference type="ARBA" id="ARBA00023015"/>
    </source>
</evidence>
<dbReference type="InterPro" id="IPR036388">
    <property type="entry name" value="WH-like_DNA-bd_sf"/>
</dbReference>
<feature type="domain" description="HTH lysR-type" evidence="5">
    <location>
        <begin position="1"/>
        <end position="58"/>
    </location>
</feature>
<name>A0A6N8I1M0_9FIRM</name>
<evidence type="ECO:0000313" key="7">
    <source>
        <dbReference type="EMBL" id="QNK41097.1"/>
    </source>
</evidence>
<dbReference type="GO" id="GO:0003700">
    <property type="term" value="F:DNA-binding transcription factor activity"/>
    <property type="evidence" value="ECO:0007669"/>
    <property type="project" value="InterPro"/>
</dbReference>
<gene>
    <name evidence="6" type="ORF">CAFE_25870</name>
    <name evidence="7" type="ORF">HCR03_01940</name>
</gene>
<reference evidence="7 9" key="2">
    <citation type="submission" date="2020-08" db="EMBL/GenBank/DDBJ databases">
        <title>The isolate Caproiciproducens sp. 7D4C2 produces n-caproate at mildly acidic conditions from hexoses: genome and rBOX comparison with related strains and chain-elongating bacteria.</title>
        <authorList>
            <person name="Esquivel-Elizondo S."/>
            <person name="Bagci C."/>
            <person name="Temovska M."/>
            <person name="Jeon B.S."/>
            <person name="Bessarab I."/>
            <person name="Williams R.B.H."/>
            <person name="Huson D.H."/>
            <person name="Angenent L.T."/>
        </authorList>
    </citation>
    <scope>NUCLEOTIDE SEQUENCE [LARGE SCALE GENOMIC DNA]</scope>
    <source>
        <strain evidence="7 9">7D4C2</strain>
    </source>
</reference>
<dbReference type="RefSeq" id="WP_156990905.1">
    <property type="nucleotide sequence ID" value="NZ_CP060286.1"/>
</dbReference>